<comment type="caution">
    <text evidence="6">The sequence shown here is derived from an EMBL/GenBank/DDBJ whole genome shotgun (WGS) entry which is preliminary data.</text>
</comment>
<evidence type="ECO:0000313" key="6">
    <source>
        <dbReference type="EMBL" id="GAT15305.1"/>
    </source>
</evidence>
<dbReference type="InterPro" id="IPR004143">
    <property type="entry name" value="BPL_LPL_catalytic"/>
</dbReference>
<feature type="domain" description="BPL/LPL catalytic" evidence="5">
    <location>
        <begin position="22"/>
        <end position="204"/>
    </location>
</feature>
<dbReference type="OMA" id="AVWKHIE"/>
<dbReference type="CDD" id="cd16442">
    <property type="entry name" value="BPL"/>
    <property type="match status" value="1"/>
</dbReference>
<feature type="compositionally biased region" description="Basic and acidic residues" evidence="4">
    <location>
        <begin position="1"/>
        <end position="18"/>
    </location>
</feature>
<proteinExistence type="predicted"/>
<evidence type="ECO:0000256" key="2">
    <source>
        <dbReference type="ARBA" id="ARBA00023267"/>
    </source>
</evidence>
<dbReference type="PANTHER" id="PTHR12835">
    <property type="entry name" value="BIOTIN PROTEIN LIGASE"/>
    <property type="match status" value="1"/>
</dbReference>
<dbReference type="InterPro" id="IPR045864">
    <property type="entry name" value="aa-tRNA-synth_II/BPL/LPL"/>
</dbReference>
<dbReference type="Pfam" id="PF03099">
    <property type="entry name" value="BPL_LplA_LipB"/>
    <property type="match status" value="1"/>
</dbReference>
<keyword evidence="2" id="KW-0092">Biotin</keyword>
<reference evidence="7" key="2">
    <citation type="submission" date="2016-02" db="EMBL/GenBank/DDBJ databases">
        <title>Draft genome sequence of five rapidly growing Mycobacterium species.</title>
        <authorList>
            <person name="Katahira K."/>
            <person name="Gotou Y."/>
            <person name="Iida K."/>
            <person name="Ogura Y."/>
            <person name="Hayashi T."/>
        </authorList>
    </citation>
    <scope>NUCLEOTIDE SEQUENCE [LARGE SCALE GENOMIC DNA]</scope>
    <source>
        <strain evidence="7">JCM6362</strain>
    </source>
</reference>
<dbReference type="SUPFAM" id="SSF55681">
    <property type="entry name" value="Class II aaRS and biotin synthetases"/>
    <property type="match status" value="1"/>
</dbReference>
<reference evidence="6 7" key="1">
    <citation type="journal article" date="2016" name="Genome Announc.">
        <title>Draft Genome Sequences of Five Rapidly Growing Mycobacterium Species, M. thermoresistibile, M. fortuitum subsp. acetamidolyticum, M. canariasense, M. brisbanense, and M. novocastrense.</title>
        <authorList>
            <person name="Katahira K."/>
            <person name="Ogura Y."/>
            <person name="Gotoh Y."/>
            <person name="Hayashi T."/>
        </authorList>
    </citation>
    <scope>NUCLEOTIDE SEQUENCE [LARGE SCALE GENOMIC DNA]</scope>
    <source>
        <strain evidence="6 7">JCM6362</strain>
    </source>
</reference>
<dbReference type="EMBL" id="BCTB01000017">
    <property type="protein sequence ID" value="GAT15305.1"/>
    <property type="molecule type" value="Genomic_DNA"/>
</dbReference>
<dbReference type="PROSITE" id="PS51733">
    <property type="entry name" value="BPL_LPL_CATALYTIC"/>
    <property type="match status" value="1"/>
</dbReference>
<feature type="region of interest" description="Disordered" evidence="4">
    <location>
        <begin position="1"/>
        <end position="29"/>
    </location>
</feature>
<name>A0A100XEW3_MYCTH</name>
<dbReference type="Pfam" id="PF02237">
    <property type="entry name" value="BPL_C"/>
    <property type="match status" value="1"/>
</dbReference>
<dbReference type="Proteomes" id="UP000069654">
    <property type="component" value="Unassembled WGS sequence"/>
</dbReference>
<accession>A0A100XEW3</accession>
<dbReference type="AlphaFoldDB" id="A0A100XEW3"/>
<dbReference type="GO" id="GO:0005737">
    <property type="term" value="C:cytoplasm"/>
    <property type="evidence" value="ECO:0007669"/>
    <property type="project" value="TreeGrafter"/>
</dbReference>
<dbReference type="InterPro" id="IPR003142">
    <property type="entry name" value="BPL_C"/>
</dbReference>
<protein>
    <recommendedName>
        <fullName evidence="3">biotin--[biotin carboxyl-carrier protein] ligase</fullName>
        <ecNumber evidence="3">6.3.4.15</ecNumber>
    </recommendedName>
</protein>
<dbReference type="GO" id="GO:0004077">
    <property type="term" value="F:biotin--[biotin carboxyl-carrier protein] ligase activity"/>
    <property type="evidence" value="ECO:0007669"/>
    <property type="project" value="UniProtKB-EC"/>
</dbReference>
<evidence type="ECO:0000313" key="7">
    <source>
        <dbReference type="Proteomes" id="UP000069654"/>
    </source>
</evidence>
<evidence type="ECO:0000256" key="1">
    <source>
        <dbReference type="ARBA" id="ARBA00022598"/>
    </source>
</evidence>
<dbReference type="Gene3D" id="2.30.30.100">
    <property type="match status" value="1"/>
</dbReference>
<evidence type="ECO:0000256" key="3">
    <source>
        <dbReference type="ARBA" id="ARBA00024227"/>
    </source>
</evidence>
<dbReference type="PANTHER" id="PTHR12835:SF5">
    <property type="entry name" value="BIOTIN--PROTEIN LIGASE"/>
    <property type="match status" value="1"/>
</dbReference>
<dbReference type="EC" id="6.3.4.15" evidence="3"/>
<dbReference type="NCBIfam" id="TIGR00121">
    <property type="entry name" value="birA_ligase"/>
    <property type="match status" value="1"/>
</dbReference>
<gene>
    <name evidence="6" type="ORF">RMCT_2275</name>
</gene>
<organism evidence="6 7">
    <name type="scientific">Mycolicibacterium thermoresistibile</name>
    <name type="common">Mycobacterium thermoresistibile</name>
    <dbReference type="NCBI Taxonomy" id="1797"/>
    <lineage>
        <taxon>Bacteria</taxon>
        <taxon>Bacillati</taxon>
        <taxon>Actinomycetota</taxon>
        <taxon>Actinomycetes</taxon>
        <taxon>Mycobacteriales</taxon>
        <taxon>Mycobacteriaceae</taxon>
        <taxon>Mycolicibacterium</taxon>
    </lineage>
</organism>
<sequence>MLTSREPVDPAALRREVVHSTGPGPTGGWRRLDLVEETGSTNADLLARAAAGEDIDGAVLIAEYQTAGRGRHGRQWIAPPRSLLAVSVGVPTTGVRPDRWGWLPLAAGVAVVDALAEVAGVSAGLKWPNDVLVDGRKIAGILAEVAAPAPAVVVGIGVNVSLTEAELPEPTATSLTLLGARETDRTRLLAAVLHRLAERLAEWRTATGVDSPLGRAYRRHSRTLGTRVRASLPDERTLIGTATGIDDAGRLRIDTGVESVVVSAGDITHLRPVSGRDGSESG</sequence>
<dbReference type="InterPro" id="IPR004408">
    <property type="entry name" value="Biotin_CoA_COase_ligase"/>
</dbReference>
<evidence type="ECO:0000256" key="4">
    <source>
        <dbReference type="SAM" id="MobiDB-lite"/>
    </source>
</evidence>
<dbReference type="Gene3D" id="3.30.930.10">
    <property type="entry name" value="Bira Bifunctional Protein, Domain 2"/>
    <property type="match status" value="1"/>
</dbReference>
<evidence type="ECO:0000259" key="5">
    <source>
        <dbReference type="PROSITE" id="PS51733"/>
    </source>
</evidence>
<dbReference type="STRING" id="1797.RMCT_2275"/>
<keyword evidence="1 6" id="KW-0436">Ligase</keyword>